<keyword evidence="3" id="KW-1185">Reference proteome</keyword>
<dbReference type="RefSeq" id="WP_158520927.1">
    <property type="nucleotide sequence ID" value="NZ_CP017641.1"/>
</dbReference>
<dbReference type="EMBL" id="CP017641">
    <property type="protein sequence ID" value="APZ92378.1"/>
    <property type="molecule type" value="Genomic_DNA"/>
</dbReference>
<dbReference type="Proteomes" id="UP000187735">
    <property type="component" value="Chromosome"/>
</dbReference>
<evidence type="ECO:0000313" key="3">
    <source>
        <dbReference type="Proteomes" id="UP000187735"/>
    </source>
</evidence>
<name>A0A1P8WE82_9PLAN</name>
<sequence>MFALGVFFWLQYVIWDKWPFGLMVRMEHKAEAARQQQQSPIAAEQKPLADAYPN</sequence>
<evidence type="ECO:0000256" key="1">
    <source>
        <dbReference type="SAM" id="MobiDB-lite"/>
    </source>
</evidence>
<dbReference type="AlphaFoldDB" id="A0A1P8WE82"/>
<reference evidence="2 3" key="1">
    <citation type="journal article" date="2016" name="Front. Microbiol.">
        <title>Fuerstia marisgermanicae gen. nov., sp. nov., an Unusual Member of the Phylum Planctomycetes from the German Wadden Sea.</title>
        <authorList>
            <person name="Kohn T."/>
            <person name="Heuer A."/>
            <person name="Jogler M."/>
            <person name="Vollmers J."/>
            <person name="Boedeker C."/>
            <person name="Bunk B."/>
            <person name="Rast P."/>
            <person name="Borchert D."/>
            <person name="Glockner I."/>
            <person name="Freese H.M."/>
            <person name="Klenk H.P."/>
            <person name="Overmann J."/>
            <person name="Kaster A.K."/>
            <person name="Rohde M."/>
            <person name="Wiegand S."/>
            <person name="Jogler C."/>
        </authorList>
    </citation>
    <scope>NUCLEOTIDE SEQUENCE [LARGE SCALE GENOMIC DNA]</scope>
    <source>
        <strain evidence="2 3">NH11</strain>
    </source>
</reference>
<accession>A0A1P8WE82</accession>
<evidence type="ECO:0000313" key="2">
    <source>
        <dbReference type="EMBL" id="APZ92378.1"/>
    </source>
</evidence>
<feature type="region of interest" description="Disordered" evidence="1">
    <location>
        <begin position="34"/>
        <end position="54"/>
    </location>
</feature>
<proteinExistence type="predicted"/>
<gene>
    <name evidence="2" type="ORF">Fuma_01989</name>
</gene>
<organism evidence="2 3">
    <name type="scientific">Fuerstiella marisgermanici</name>
    <dbReference type="NCBI Taxonomy" id="1891926"/>
    <lineage>
        <taxon>Bacteria</taxon>
        <taxon>Pseudomonadati</taxon>
        <taxon>Planctomycetota</taxon>
        <taxon>Planctomycetia</taxon>
        <taxon>Planctomycetales</taxon>
        <taxon>Planctomycetaceae</taxon>
        <taxon>Fuerstiella</taxon>
    </lineage>
</organism>
<dbReference type="KEGG" id="fmr:Fuma_01989"/>
<protein>
    <submittedName>
        <fullName evidence="2">Uncharacterized protein</fullName>
    </submittedName>
</protein>